<feature type="compositionally biased region" description="Polar residues" evidence="5">
    <location>
        <begin position="187"/>
        <end position="202"/>
    </location>
</feature>
<evidence type="ECO:0000256" key="1">
    <source>
        <dbReference type="ARBA" id="ARBA00004167"/>
    </source>
</evidence>
<dbReference type="Gene3D" id="3.30.1150.10">
    <property type="match status" value="1"/>
</dbReference>
<evidence type="ECO:0000256" key="5">
    <source>
        <dbReference type="SAM" id="MobiDB-lite"/>
    </source>
</evidence>
<comment type="subcellular location">
    <subcellularLocation>
        <location evidence="1">Membrane</location>
        <topology evidence="1">Single-pass membrane protein</topology>
    </subcellularLocation>
</comment>
<dbReference type="EMBL" id="JASMWN010000008">
    <property type="protein sequence ID" value="MDU9004533.1"/>
    <property type="molecule type" value="Genomic_DNA"/>
</dbReference>
<feature type="region of interest" description="Disordered" evidence="5">
    <location>
        <begin position="86"/>
        <end position="131"/>
    </location>
</feature>
<accession>A0ABU3VED3</accession>
<organism evidence="7 8">
    <name type="scientific">Sedimentitalea todarodis</name>
    <dbReference type="NCBI Taxonomy" id="1631240"/>
    <lineage>
        <taxon>Bacteria</taxon>
        <taxon>Pseudomonadati</taxon>
        <taxon>Pseudomonadota</taxon>
        <taxon>Alphaproteobacteria</taxon>
        <taxon>Rhodobacterales</taxon>
        <taxon>Paracoccaceae</taxon>
        <taxon>Sedimentitalea</taxon>
    </lineage>
</organism>
<name>A0ABU3VED3_9RHOB</name>
<evidence type="ECO:0000259" key="6">
    <source>
        <dbReference type="PROSITE" id="PS52015"/>
    </source>
</evidence>
<dbReference type="PROSITE" id="PS52015">
    <property type="entry name" value="TONB_CTD"/>
    <property type="match status" value="1"/>
</dbReference>
<proteinExistence type="predicted"/>
<reference evidence="8" key="1">
    <citation type="submission" date="2023-05" db="EMBL/GenBank/DDBJ databases">
        <title>Sedimentitalea sp. nov. JM2-8.</title>
        <authorList>
            <person name="Huang J."/>
        </authorList>
    </citation>
    <scope>NUCLEOTIDE SEQUENCE [LARGE SCALE GENOMIC DNA]</scope>
    <source>
        <strain evidence="8">KHS03</strain>
    </source>
</reference>
<protein>
    <submittedName>
        <fullName evidence="7">TonB family protein</fullName>
    </submittedName>
</protein>
<dbReference type="InterPro" id="IPR037682">
    <property type="entry name" value="TonB_C"/>
</dbReference>
<sequence>MIRRSAGIATAAVLLSLLVHFLGLALTSGRATGPSVEDSSTDAVALGNAFEDVAEAVSEPVSPEPMPEPTPSEITTSEALVASPTPEEVFAPQGSPGEVSEPVAPQVAPEPSAAPAPQPDEPQEIAALPPPAEPVAPVEREALAPETPEVAVEPDPEGVQEVTPETETDSSDLAVVASPRPRLPERQPTTETAARSDSSTKYSELLSPPLIESPLAAHLRGETDLVVRQNGGGSGFLDSGGSGNSTVTNYAGQVLAHLNRSLTVRGSAQGAAWVFFEINPDGTLAFVRIINSAGVREIDEAAKAQVRKAAPFPRPPKGASRQLTFVYRNN</sequence>
<evidence type="ECO:0000313" key="7">
    <source>
        <dbReference type="EMBL" id="MDU9004533.1"/>
    </source>
</evidence>
<keyword evidence="2" id="KW-0812">Transmembrane</keyword>
<keyword evidence="3" id="KW-1133">Transmembrane helix</keyword>
<feature type="domain" description="TonB C-terminal" evidence="6">
    <location>
        <begin position="244"/>
        <end position="330"/>
    </location>
</feature>
<evidence type="ECO:0000256" key="2">
    <source>
        <dbReference type="ARBA" id="ARBA00022692"/>
    </source>
</evidence>
<dbReference type="InterPro" id="IPR006260">
    <property type="entry name" value="TonB/TolA_C"/>
</dbReference>
<dbReference type="Proteomes" id="UP001255416">
    <property type="component" value="Unassembled WGS sequence"/>
</dbReference>
<gene>
    <name evidence="7" type="ORF">QO231_11805</name>
</gene>
<evidence type="ECO:0000256" key="3">
    <source>
        <dbReference type="ARBA" id="ARBA00022989"/>
    </source>
</evidence>
<keyword evidence="4" id="KW-0472">Membrane</keyword>
<evidence type="ECO:0000313" key="8">
    <source>
        <dbReference type="Proteomes" id="UP001255416"/>
    </source>
</evidence>
<feature type="region of interest" description="Disordered" evidence="5">
    <location>
        <begin position="145"/>
        <end position="204"/>
    </location>
</feature>
<feature type="compositionally biased region" description="Acidic residues" evidence="5">
    <location>
        <begin position="152"/>
        <end position="170"/>
    </location>
</feature>
<feature type="compositionally biased region" description="Low complexity" evidence="5">
    <location>
        <begin position="98"/>
        <end position="111"/>
    </location>
</feature>
<keyword evidence="8" id="KW-1185">Reference proteome</keyword>
<evidence type="ECO:0000256" key="4">
    <source>
        <dbReference type="ARBA" id="ARBA00023136"/>
    </source>
</evidence>
<comment type="caution">
    <text evidence="7">The sequence shown here is derived from an EMBL/GenBank/DDBJ whole genome shotgun (WGS) entry which is preliminary data.</text>
</comment>
<dbReference type="RefSeq" id="WP_316776330.1">
    <property type="nucleotide sequence ID" value="NZ_JASMWN010000008.1"/>
</dbReference>
<dbReference type="SUPFAM" id="SSF74653">
    <property type="entry name" value="TolA/TonB C-terminal domain"/>
    <property type="match status" value="1"/>
</dbReference>
<dbReference type="Pfam" id="PF13103">
    <property type="entry name" value="TonB_2"/>
    <property type="match status" value="1"/>
</dbReference>
<dbReference type="NCBIfam" id="TIGR01352">
    <property type="entry name" value="tonB_Cterm"/>
    <property type="match status" value="1"/>
</dbReference>